<feature type="domain" description="DH" evidence="2">
    <location>
        <begin position="38"/>
        <end position="172"/>
    </location>
</feature>
<organism evidence="3 4">
    <name type="scientific">Neogobius melanostomus</name>
    <name type="common">round goby</name>
    <dbReference type="NCBI Taxonomy" id="47308"/>
    <lineage>
        <taxon>Eukaryota</taxon>
        <taxon>Metazoa</taxon>
        <taxon>Chordata</taxon>
        <taxon>Craniata</taxon>
        <taxon>Vertebrata</taxon>
        <taxon>Euteleostomi</taxon>
        <taxon>Actinopterygii</taxon>
        <taxon>Neopterygii</taxon>
        <taxon>Teleostei</taxon>
        <taxon>Neoteleostei</taxon>
        <taxon>Acanthomorphata</taxon>
        <taxon>Gobiaria</taxon>
        <taxon>Gobiiformes</taxon>
        <taxon>Gobioidei</taxon>
        <taxon>Gobiidae</taxon>
        <taxon>Benthophilinae</taxon>
        <taxon>Neogobiini</taxon>
        <taxon>Neogobius</taxon>
    </lineage>
</organism>
<reference evidence="3" key="1">
    <citation type="submission" date="2025-08" db="UniProtKB">
        <authorList>
            <consortium name="Ensembl"/>
        </authorList>
    </citation>
    <scope>IDENTIFICATION</scope>
</reference>
<dbReference type="InterPro" id="IPR040181">
    <property type="entry name" value="PKHG5/7"/>
</dbReference>
<evidence type="ECO:0000259" key="2">
    <source>
        <dbReference type="PROSITE" id="PS50010"/>
    </source>
</evidence>
<evidence type="ECO:0000313" key="4">
    <source>
        <dbReference type="Proteomes" id="UP000694523"/>
    </source>
</evidence>
<dbReference type="PANTHER" id="PTHR13217">
    <property type="entry name" value="PLECKSTRIN HOMOLOGY DOMAIN-CONTAINING FAMILY G MEMBER 7"/>
    <property type="match status" value="1"/>
</dbReference>
<dbReference type="SUPFAM" id="SSF50729">
    <property type="entry name" value="PH domain-like"/>
    <property type="match status" value="1"/>
</dbReference>
<dbReference type="PROSITE" id="PS50010">
    <property type="entry name" value="DH_2"/>
    <property type="match status" value="1"/>
</dbReference>
<dbReference type="GO" id="GO:0005886">
    <property type="term" value="C:plasma membrane"/>
    <property type="evidence" value="ECO:0007669"/>
    <property type="project" value="TreeGrafter"/>
</dbReference>
<dbReference type="SUPFAM" id="SSF48065">
    <property type="entry name" value="DBL homology domain (DH-domain)"/>
    <property type="match status" value="1"/>
</dbReference>
<reference evidence="3" key="2">
    <citation type="submission" date="2025-09" db="UniProtKB">
        <authorList>
            <consortium name="Ensembl"/>
        </authorList>
    </citation>
    <scope>IDENTIFICATION</scope>
</reference>
<dbReference type="InterPro" id="IPR000219">
    <property type="entry name" value="DH_dom"/>
</dbReference>
<dbReference type="GO" id="GO:0030424">
    <property type="term" value="C:axon"/>
    <property type="evidence" value="ECO:0007669"/>
    <property type="project" value="TreeGrafter"/>
</dbReference>
<sequence length="307" mass="34992">MSNNCRPERSILRNLSVKHLNLQTVTLIYLRLQKNHNELHFRVLLSATVSKLLNDFKISNQPDDHHVNNELFPLQFRRRFSSYKHYCWEEESTQEFARRQAESSPLFHAYVQWVETHPLSERMRLGDMQAKPHQRITKYPLLLGAVLKNTAHNEVQQALRAMVTGAVHLRTQGGGVRNCLCHKCGKILSVITLSGPGCMVSQHVREVSRFDLTCPVSGVGPGVIRKLLLEENLKIRGRKDSKMEVVALLFSDVFLMTKVQKKGERLKVIRPPLALDRTHCFTLRDGYGSEKSTAQDQRGSGGGTIFK</sequence>
<dbReference type="Pfam" id="PF00621">
    <property type="entry name" value="RhoGEF"/>
    <property type="match status" value="1"/>
</dbReference>
<dbReference type="Proteomes" id="UP000694523">
    <property type="component" value="Unplaced"/>
</dbReference>
<proteinExistence type="predicted"/>
<dbReference type="AlphaFoldDB" id="A0A8C6UEE1"/>
<dbReference type="InterPro" id="IPR011993">
    <property type="entry name" value="PH-like_dom_sf"/>
</dbReference>
<dbReference type="InterPro" id="IPR035899">
    <property type="entry name" value="DBL_dom_sf"/>
</dbReference>
<dbReference type="GO" id="GO:0043542">
    <property type="term" value="P:endothelial cell migration"/>
    <property type="evidence" value="ECO:0007669"/>
    <property type="project" value="TreeGrafter"/>
</dbReference>
<dbReference type="GO" id="GO:0007266">
    <property type="term" value="P:Rho protein signal transduction"/>
    <property type="evidence" value="ECO:0007669"/>
    <property type="project" value="TreeGrafter"/>
</dbReference>
<name>A0A8C6UEE1_9GOBI</name>
<dbReference type="Gene3D" id="1.20.900.10">
    <property type="entry name" value="Dbl homology (DH) domain"/>
    <property type="match status" value="1"/>
</dbReference>
<dbReference type="GO" id="GO:0030139">
    <property type="term" value="C:endocytic vesicle"/>
    <property type="evidence" value="ECO:0007669"/>
    <property type="project" value="TreeGrafter"/>
</dbReference>
<dbReference type="GO" id="GO:0005085">
    <property type="term" value="F:guanyl-nucleotide exchange factor activity"/>
    <property type="evidence" value="ECO:0007669"/>
    <property type="project" value="InterPro"/>
</dbReference>
<accession>A0A8C6UEE1</accession>
<evidence type="ECO:0000256" key="1">
    <source>
        <dbReference type="SAM" id="MobiDB-lite"/>
    </source>
</evidence>
<dbReference type="SMART" id="SM00325">
    <property type="entry name" value="RhoGEF"/>
    <property type="match status" value="1"/>
</dbReference>
<dbReference type="PANTHER" id="PTHR13217:SF10">
    <property type="entry name" value="PLECKSTRIN HOMOLOGY DOMAIN-CONTAINING FAMILY G MEMBER 6 ISOFORM X1"/>
    <property type="match status" value="1"/>
</dbReference>
<dbReference type="Gene3D" id="2.30.29.30">
    <property type="entry name" value="Pleckstrin-homology domain (PH domain)/Phosphotyrosine-binding domain (PTB)"/>
    <property type="match status" value="1"/>
</dbReference>
<keyword evidence="4" id="KW-1185">Reference proteome</keyword>
<protein>
    <submittedName>
        <fullName evidence="3">Pleckstrin homology domain containing, family G (with RhoGef domain) member 6</fullName>
    </submittedName>
</protein>
<dbReference type="Ensembl" id="ENSNMLT00000038767.1">
    <property type="protein sequence ID" value="ENSNMLP00000034805.1"/>
    <property type="gene ID" value="ENSNMLG00000021635.1"/>
</dbReference>
<feature type="region of interest" description="Disordered" evidence="1">
    <location>
        <begin position="288"/>
        <end position="307"/>
    </location>
</feature>
<evidence type="ECO:0000313" key="3">
    <source>
        <dbReference type="Ensembl" id="ENSNMLP00000034805.1"/>
    </source>
</evidence>